<evidence type="ECO:0000256" key="1">
    <source>
        <dbReference type="SAM" id="MobiDB-lite"/>
    </source>
</evidence>
<accession>A0A423VQJ9</accession>
<comment type="caution">
    <text evidence="2">The sequence shown here is derived from an EMBL/GenBank/DDBJ whole genome shotgun (WGS) entry which is preliminary data.</text>
</comment>
<dbReference type="Proteomes" id="UP000284375">
    <property type="component" value="Unassembled WGS sequence"/>
</dbReference>
<keyword evidence="3" id="KW-1185">Reference proteome</keyword>
<feature type="region of interest" description="Disordered" evidence="1">
    <location>
        <begin position="47"/>
        <end position="70"/>
    </location>
</feature>
<dbReference type="OrthoDB" id="2386090at2759"/>
<proteinExistence type="predicted"/>
<evidence type="ECO:0000313" key="3">
    <source>
        <dbReference type="Proteomes" id="UP000284375"/>
    </source>
</evidence>
<gene>
    <name evidence="2" type="ORF">VSDG_06894</name>
</gene>
<organism evidence="2 3">
    <name type="scientific">Cytospora chrysosperma</name>
    <name type="common">Cytospora canker fungus</name>
    <name type="synonym">Sphaeria chrysosperma</name>
    <dbReference type="NCBI Taxonomy" id="252740"/>
    <lineage>
        <taxon>Eukaryota</taxon>
        <taxon>Fungi</taxon>
        <taxon>Dikarya</taxon>
        <taxon>Ascomycota</taxon>
        <taxon>Pezizomycotina</taxon>
        <taxon>Sordariomycetes</taxon>
        <taxon>Sordariomycetidae</taxon>
        <taxon>Diaporthales</taxon>
        <taxon>Cytosporaceae</taxon>
        <taxon>Cytospora</taxon>
    </lineage>
</organism>
<protein>
    <submittedName>
        <fullName evidence="2">Uncharacterized protein</fullName>
    </submittedName>
</protein>
<reference evidence="2 3" key="1">
    <citation type="submission" date="2015-09" db="EMBL/GenBank/DDBJ databases">
        <title>Host preference determinants of Valsa canker pathogens revealed by comparative genomics.</title>
        <authorList>
            <person name="Yin Z."/>
            <person name="Huang L."/>
        </authorList>
    </citation>
    <scope>NUCLEOTIDE SEQUENCE [LARGE SCALE GENOMIC DNA]</scope>
    <source>
        <strain evidence="2 3">YSFL</strain>
    </source>
</reference>
<name>A0A423VQJ9_CYTCH</name>
<evidence type="ECO:0000313" key="2">
    <source>
        <dbReference type="EMBL" id="ROV93303.1"/>
    </source>
</evidence>
<dbReference type="EMBL" id="LJZO01000033">
    <property type="protein sequence ID" value="ROV93303.1"/>
    <property type="molecule type" value="Genomic_DNA"/>
</dbReference>
<sequence length="212" mass="24231">MIRSISLHRAQLIPLRSALALRARATSICPAVPSRHHGIELPHPHHQLVRRASTASPKPGPPNEGQPKPKFVTVASTMPFLAVWYLTSPMAVWIQIRTPNHLRLRRHLADRYLAALPDDAELVITTMGALGKPRISHVRMCDLQPARKRLGLVNYVRDSASVDRENARRRWWMFRAVKGFRIEDETTTGRKTKYAWGGVARQLRQRARLERQ</sequence>
<dbReference type="AlphaFoldDB" id="A0A423VQJ9"/>